<feature type="transmembrane region" description="Helical" evidence="1">
    <location>
        <begin position="57"/>
        <end position="79"/>
    </location>
</feature>
<gene>
    <name evidence="2" type="ORF">WR25_04285</name>
</gene>
<keyword evidence="3" id="KW-1185">Reference proteome</keyword>
<protein>
    <submittedName>
        <fullName evidence="2">Uncharacterized protein</fullName>
    </submittedName>
</protein>
<keyword evidence="1" id="KW-0472">Membrane</keyword>
<reference evidence="2 3" key="1">
    <citation type="journal article" date="2017" name="Curr. Biol.">
        <title>Genome architecture and evolution of a unichromosomal asexual nematode.</title>
        <authorList>
            <person name="Fradin H."/>
            <person name="Zegar C."/>
            <person name="Gutwein M."/>
            <person name="Lucas J."/>
            <person name="Kovtun M."/>
            <person name="Corcoran D."/>
            <person name="Baugh L.R."/>
            <person name="Kiontke K."/>
            <person name="Gunsalus K."/>
            <person name="Fitch D.H."/>
            <person name="Piano F."/>
        </authorList>
    </citation>
    <scope>NUCLEOTIDE SEQUENCE [LARGE SCALE GENOMIC DNA]</scope>
    <source>
        <strain evidence="2">PF1309</strain>
    </source>
</reference>
<dbReference type="Proteomes" id="UP000218231">
    <property type="component" value="Unassembled WGS sequence"/>
</dbReference>
<evidence type="ECO:0000313" key="3">
    <source>
        <dbReference type="Proteomes" id="UP000218231"/>
    </source>
</evidence>
<evidence type="ECO:0000313" key="2">
    <source>
        <dbReference type="EMBL" id="PAV74058.1"/>
    </source>
</evidence>
<proteinExistence type="predicted"/>
<comment type="caution">
    <text evidence="2">The sequence shown here is derived from an EMBL/GenBank/DDBJ whole genome shotgun (WGS) entry which is preliminary data.</text>
</comment>
<name>A0A2A2KJL3_9BILA</name>
<accession>A0A2A2KJL3</accession>
<keyword evidence="1" id="KW-1133">Transmembrane helix</keyword>
<sequence>MKQVKISALVYFQNYTCYESIKEVGACGFGTADETIDNRFTTGAYWERIVVNFAMRWIAFLSVIGIGLVNAAILTLSSTGIFYELYMILFLSYVREAALGMIRCILRREKK</sequence>
<evidence type="ECO:0000256" key="1">
    <source>
        <dbReference type="SAM" id="Phobius"/>
    </source>
</evidence>
<organism evidence="2 3">
    <name type="scientific">Diploscapter pachys</name>
    <dbReference type="NCBI Taxonomy" id="2018661"/>
    <lineage>
        <taxon>Eukaryota</taxon>
        <taxon>Metazoa</taxon>
        <taxon>Ecdysozoa</taxon>
        <taxon>Nematoda</taxon>
        <taxon>Chromadorea</taxon>
        <taxon>Rhabditida</taxon>
        <taxon>Rhabditina</taxon>
        <taxon>Rhabditomorpha</taxon>
        <taxon>Rhabditoidea</taxon>
        <taxon>Rhabditidae</taxon>
        <taxon>Diploscapter</taxon>
    </lineage>
</organism>
<dbReference type="AlphaFoldDB" id="A0A2A2KJL3"/>
<keyword evidence="1" id="KW-0812">Transmembrane</keyword>
<dbReference type="EMBL" id="LIAE01008431">
    <property type="protein sequence ID" value="PAV74058.1"/>
    <property type="molecule type" value="Genomic_DNA"/>
</dbReference>